<dbReference type="Pfam" id="PF10686">
    <property type="entry name" value="YAcAr"/>
    <property type="match status" value="1"/>
</dbReference>
<gene>
    <name evidence="3" type="ORF">AB0C36_13985</name>
</gene>
<evidence type="ECO:0000256" key="1">
    <source>
        <dbReference type="SAM" id="MobiDB-lite"/>
    </source>
</evidence>
<evidence type="ECO:0000313" key="3">
    <source>
        <dbReference type="EMBL" id="MEU8134612.1"/>
    </source>
</evidence>
<evidence type="ECO:0000313" key="4">
    <source>
        <dbReference type="Proteomes" id="UP001551482"/>
    </source>
</evidence>
<dbReference type="RefSeq" id="WP_358353415.1">
    <property type="nucleotide sequence ID" value="NZ_JBEZFP010000029.1"/>
</dbReference>
<proteinExistence type="predicted"/>
<dbReference type="CDD" id="cd04859">
    <property type="entry name" value="Prim_Pol"/>
    <property type="match status" value="1"/>
</dbReference>
<accession>A0ABV3DFT0</accession>
<reference evidence="3 4" key="1">
    <citation type="submission" date="2024-06" db="EMBL/GenBank/DDBJ databases">
        <title>The Natural Products Discovery Center: Release of the First 8490 Sequenced Strains for Exploring Actinobacteria Biosynthetic Diversity.</title>
        <authorList>
            <person name="Kalkreuter E."/>
            <person name="Kautsar S.A."/>
            <person name="Yang D."/>
            <person name="Bader C.D."/>
            <person name="Teijaro C.N."/>
            <person name="Fluegel L."/>
            <person name="Davis C.M."/>
            <person name="Simpson J.R."/>
            <person name="Lauterbach L."/>
            <person name="Steele A.D."/>
            <person name="Gui C."/>
            <person name="Meng S."/>
            <person name="Li G."/>
            <person name="Viehrig K."/>
            <person name="Ye F."/>
            <person name="Su P."/>
            <person name="Kiefer A.F."/>
            <person name="Nichols A."/>
            <person name="Cepeda A.J."/>
            <person name="Yan W."/>
            <person name="Fan B."/>
            <person name="Jiang Y."/>
            <person name="Adhikari A."/>
            <person name="Zheng C.-J."/>
            <person name="Schuster L."/>
            <person name="Cowan T.M."/>
            <person name="Smanski M.J."/>
            <person name="Chevrette M.G."/>
            <person name="De Carvalho L.P.S."/>
            <person name="Shen B."/>
        </authorList>
    </citation>
    <scope>NUCLEOTIDE SEQUENCE [LARGE SCALE GENOMIC DNA]</scope>
    <source>
        <strain evidence="3 4">NPDC048946</strain>
    </source>
</reference>
<protein>
    <submittedName>
        <fullName evidence="3">Bifunctional DNA primase/polymerase</fullName>
    </submittedName>
</protein>
<dbReference type="InterPro" id="IPR015330">
    <property type="entry name" value="DNA_primase/pol_bifunc_N"/>
</dbReference>
<dbReference type="InterPro" id="IPR019627">
    <property type="entry name" value="YAcAr"/>
</dbReference>
<evidence type="ECO:0000259" key="2">
    <source>
        <dbReference type="SMART" id="SM00943"/>
    </source>
</evidence>
<organism evidence="3 4">
    <name type="scientific">Streptodolium elevatio</name>
    <dbReference type="NCBI Taxonomy" id="3157996"/>
    <lineage>
        <taxon>Bacteria</taxon>
        <taxon>Bacillati</taxon>
        <taxon>Actinomycetota</taxon>
        <taxon>Actinomycetes</taxon>
        <taxon>Kitasatosporales</taxon>
        <taxon>Streptomycetaceae</taxon>
        <taxon>Streptodolium</taxon>
    </lineage>
</organism>
<dbReference type="SUPFAM" id="SSF56747">
    <property type="entry name" value="Prim-pol domain"/>
    <property type="match status" value="1"/>
</dbReference>
<name>A0ABV3DFT0_9ACTN</name>
<feature type="domain" description="DNA primase/polymerase bifunctional N-terminal" evidence="2">
    <location>
        <begin position="173"/>
        <end position="343"/>
    </location>
</feature>
<dbReference type="EMBL" id="JBEZFP010000029">
    <property type="protein sequence ID" value="MEU8134612.1"/>
    <property type="molecule type" value="Genomic_DNA"/>
</dbReference>
<dbReference type="Proteomes" id="UP001551482">
    <property type="component" value="Unassembled WGS sequence"/>
</dbReference>
<feature type="region of interest" description="Disordered" evidence="1">
    <location>
        <begin position="145"/>
        <end position="165"/>
    </location>
</feature>
<sequence>MRYYRQGWFCLAHAPVIRPPASGIPGTLRVLVTGSRTWNEPGRVRVALDALLTRAPTGMTVVHGACPRGADRHAADWARDHADKGVTEEPHPADWNQHGRRAGPVRNAAMVALGADRCAAFIRDDSPGASHCARTAELAGIPTHRHTATTSRPAATPARKDSHMHRPNLKAAALACAERGWHVFPLVPGAKRPAVTDWENRATTDTARITRCWDHAPYNIGIACGPSGLVVVDLDTAKDGEEPKEPWSREDVTCGADVLAVLAKNAEAPYPDSTFAVSTPSGGAHLYFRAQDGADLRNTAGRIGWKIDTRANGGYVVANGSIVDGRSYATRVDEDPIPLPGWLYGHLRPEQRIPKVTPPTPHLKPAYANAALLGEISRVESTKEGGRNTALYEAARNLGKFVAFGDLPRHEVEERLLIAALASGLGEREAARSIRAALDYSIARYPHGREAA</sequence>
<dbReference type="SMART" id="SM00943">
    <property type="entry name" value="Prim-Pol"/>
    <property type="match status" value="1"/>
</dbReference>
<dbReference type="Pfam" id="PF09250">
    <property type="entry name" value="Prim-Pol"/>
    <property type="match status" value="1"/>
</dbReference>
<keyword evidence="4" id="KW-1185">Reference proteome</keyword>
<comment type="caution">
    <text evidence="3">The sequence shown here is derived from an EMBL/GenBank/DDBJ whole genome shotgun (WGS) entry which is preliminary data.</text>
</comment>
<feature type="compositionally biased region" description="Low complexity" evidence="1">
    <location>
        <begin position="148"/>
        <end position="157"/>
    </location>
</feature>